<gene>
    <name evidence="3" type="ORF">CYY_007606</name>
</gene>
<dbReference type="Proteomes" id="UP000695562">
    <property type="component" value="Unassembled WGS sequence"/>
</dbReference>
<dbReference type="EMBL" id="AJWJ01000416">
    <property type="protein sequence ID" value="KAF2071069.1"/>
    <property type="molecule type" value="Genomic_DNA"/>
</dbReference>
<dbReference type="OrthoDB" id="10572015at2759"/>
<keyword evidence="1" id="KW-1133">Transmembrane helix</keyword>
<keyword evidence="1" id="KW-0472">Membrane</keyword>
<keyword evidence="2" id="KW-0732">Signal</keyword>
<protein>
    <submittedName>
        <fullName evidence="3">Uncharacterized protein</fullName>
    </submittedName>
</protein>
<accession>A0A8J4V4S3</accession>
<keyword evidence="1" id="KW-0812">Transmembrane</keyword>
<feature type="chain" id="PRO_5035325241" evidence="2">
    <location>
        <begin position="22"/>
        <end position="210"/>
    </location>
</feature>
<evidence type="ECO:0000256" key="1">
    <source>
        <dbReference type="SAM" id="Phobius"/>
    </source>
</evidence>
<feature type="signal peptide" evidence="2">
    <location>
        <begin position="1"/>
        <end position="21"/>
    </location>
</feature>
<sequence length="210" mass="23394">MVKILNILLATIVFFAAVAISVDLPVYTNSGYSENIINDSLDAHIEESTDCREGMEKCIKATTLTDNGFYGFKLNDTTGFNSADSKYIEANMFVEYNGDRGQTVIWTSVQTVSKPARAYLNETWFVSGNLTEGWQFVRVKLSTLNVEAATFNSFRFGASLKNTTIYIGEIHFTDAPTSLEPLGYVDNSSSSLMINSLFVFVLPFLFLLFL</sequence>
<reference evidence="3" key="1">
    <citation type="submission" date="2020-01" db="EMBL/GenBank/DDBJ databases">
        <title>Development of genomics and gene disruption for Polysphondylium violaceum indicates a role for the polyketide synthase stlB in stalk morphogenesis.</title>
        <authorList>
            <person name="Narita B."/>
            <person name="Kawabe Y."/>
            <person name="Kin K."/>
            <person name="Saito T."/>
            <person name="Gibbs R."/>
            <person name="Kuspa A."/>
            <person name="Muzny D."/>
            <person name="Queller D."/>
            <person name="Richards S."/>
            <person name="Strassman J."/>
            <person name="Sucgang R."/>
            <person name="Worley K."/>
            <person name="Schaap P."/>
        </authorList>
    </citation>
    <scope>NUCLEOTIDE SEQUENCE</scope>
    <source>
        <strain evidence="3">QSvi11</strain>
    </source>
</reference>
<keyword evidence="4" id="KW-1185">Reference proteome</keyword>
<comment type="caution">
    <text evidence="3">The sequence shown here is derived from an EMBL/GenBank/DDBJ whole genome shotgun (WGS) entry which is preliminary data.</text>
</comment>
<evidence type="ECO:0000313" key="3">
    <source>
        <dbReference type="EMBL" id="KAF2071069.1"/>
    </source>
</evidence>
<proteinExistence type="predicted"/>
<evidence type="ECO:0000313" key="4">
    <source>
        <dbReference type="Proteomes" id="UP000695562"/>
    </source>
</evidence>
<feature type="transmembrane region" description="Helical" evidence="1">
    <location>
        <begin position="192"/>
        <end position="209"/>
    </location>
</feature>
<dbReference type="AlphaFoldDB" id="A0A8J4V4S3"/>
<evidence type="ECO:0000256" key="2">
    <source>
        <dbReference type="SAM" id="SignalP"/>
    </source>
</evidence>
<organism evidence="3 4">
    <name type="scientific">Polysphondylium violaceum</name>
    <dbReference type="NCBI Taxonomy" id="133409"/>
    <lineage>
        <taxon>Eukaryota</taxon>
        <taxon>Amoebozoa</taxon>
        <taxon>Evosea</taxon>
        <taxon>Eumycetozoa</taxon>
        <taxon>Dictyostelia</taxon>
        <taxon>Dictyosteliales</taxon>
        <taxon>Dictyosteliaceae</taxon>
        <taxon>Polysphondylium</taxon>
    </lineage>
</organism>
<name>A0A8J4V4S3_9MYCE</name>